<dbReference type="GO" id="GO:0008805">
    <property type="term" value="F:carbon-monoxide oxygenase activity"/>
    <property type="evidence" value="ECO:0007669"/>
    <property type="project" value="UniProtKB-EC"/>
</dbReference>
<evidence type="ECO:0000313" key="2">
    <source>
        <dbReference type="EMBL" id="CAA9535111.1"/>
    </source>
</evidence>
<keyword evidence="2" id="KW-0560">Oxidoreductase</keyword>
<evidence type="ECO:0000256" key="1">
    <source>
        <dbReference type="SAM" id="MobiDB-lite"/>
    </source>
</evidence>
<feature type="compositionally biased region" description="Basic residues" evidence="1">
    <location>
        <begin position="239"/>
        <end position="266"/>
    </location>
</feature>
<feature type="non-terminal residue" evidence="2">
    <location>
        <position position="287"/>
    </location>
</feature>
<reference evidence="2" key="1">
    <citation type="submission" date="2020-02" db="EMBL/GenBank/DDBJ databases">
        <authorList>
            <person name="Meier V. D."/>
        </authorList>
    </citation>
    <scope>NUCLEOTIDE SEQUENCE</scope>
    <source>
        <strain evidence="2">AVDCRST_MAG49</strain>
    </source>
</reference>
<feature type="compositionally biased region" description="Basic residues" evidence="1">
    <location>
        <begin position="20"/>
        <end position="33"/>
    </location>
</feature>
<name>A0A6J4TXI0_9BACT</name>
<dbReference type="AlphaFoldDB" id="A0A6J4TXI0"/>
<accession>A0A6J4TXI0</accession>
<feature type="compositionally biased region" description="Basic residues" evidence="1">
    <location>
        <begin position="192"/>
        <end position="207"/>
    </location>
</feature>
<proteinExistence type="predicted"/>
<feature type="compositionally biased region" description="Basic residues" evidence="1">
    <location>
        <begin position="107"/>
        <end position="117"/>
    </location>
</feature>
<feature type="region of interest" description="Disordered" evidence="1">
    <location>
        <begin position="1"/>
        <end position="287"/>
    </location>
</feature>
<feature type="compositionally biased region" description="Basic residues" evidence="1">
    <location>
        <begin position="50"/>
        <end position="68"/>
    </location>
</feature>
<dbReference type="EMBL" id="CADCWG010000014">
    <property type="protein sequence ID" value="CAA9535111.1"/>
    <property type="molecule type" value="Genomic_DNA"/>
</dbReference>
<feature type="compositionally biased region" description="Basic residues" evidence="1">
    <location>
        <begin position="129"/>
        <end position="160"/>
    </location>
</feature>
<gene>
    <name evidence="2" type="ORF">AVDCRST_MAG49-367</name>
</gene>
<feature type="compositionally biased region" description="Pro residues" evidence="1">
    <location>
        <begin position="1"/>
        <end position="11"/>
    </location>
</feature>
<dbReference type="EC" id="1.2.5.3" evidence="2"/>
<feature type="compositionally biased region" description="Low complexity" evidence="1">
    <location>
        <begin position="34"/>
        <end position="49"/>
    </location>
</feature>
<organism evidence="2">
    <name type="scientific">uncultured Thermomicrobiales bacterium</name>
    <dbReference type="NCBI Taxonomy" id="1645740"/>
    <lineage>
        <taxon>Bacteria</taxon>
        <taxon>Pseudomonadati</taxon>
        <taxon>Thermomicrobiota</taxon>
        <taxon>Thermomicrobia</taxon>
        <taxon>Thermomicrobiales</taxon>
        <taxon>environmental samples</taxon>
    </lineage>
</organism>
<sequence length="287" mass="31834">VSEPVRLPPPVDARGGGGPARRRSRRQGPRRRPLAAAGDEAAARGAGRPCRPRQHRGAARHLRRRGGDHRRDDDLQPTRRLGRAARAAAGGGRGGRRRGRSPGPLPRHPRRLARPQRPRGGLHGPDARARRRRHRGRVAGRADHPRRRVLPRHPDHRPRARRDPDRCPDPGPGRPGRDGLPEARAPGLGLRGGRHRGRARAWRRRHLPVGPGGGHRLRPDRHPRRGGRSGAGRPGAHARDHRRRGPGGARRPRDHRRPLRLRRVPKPPRDRGRPARARAGGGPRPGL</sequence>
<feature type="non-terminal residue" evidence="2">
    <location>
        <position position="1"/>
    </location>
</feature>
<protein>
    <submittedName>
        <fullName evidence="2">Aerobic carbon monoxide dehydrogenase (Quinone), medium chain</fullName>
        <ecNumber evidence="2">1.2.5.3</ecNumber>
    </submittedName>
</protein>
<feature type="compositionally biased region" description="Basic residues" evidence="1">
    <location>
        <begin position="215"/>
        <end position="227"/>
    </location>
</feature>